<evidence type="ECO:0000256" key="4">
    <source>
        <dbReference type="ARBA" id="ARBA00022723"/>
    </source>
</evidence>
<organism evidence="8 9">
    <name type="scientific">Vitis vinifera</name>
    <name type="common">Grape</name>
    <dbReference type="NCBI Taxonomy" id="29760"/>
    <lineage>
        <taxon>Eukaryota</taxon>
        <taxon>Viridiplantae</taxon>
        <taxon>Streptophyta</taxon>
        <taxon>Embryophyta</taxon>
        <taxon>Tracheophyta</taxon>
        <taxon>Spermatophyta</taxon>
        <taxon>Magnoliopsida</taxon>
        <taxon>eudicotyledons</taxon>
        <taxon>Gunneridae</taxon>
        <taxon>Pentapetalae</taxon>
        <taxon>rosids</taxon>
        <taxon>Vitales</taxon>
        <taxon>Vitaceae</taxon>
        <taxon>Viteae</taxon>
        <taxon>Vitis</taxon>
    </lineage>
</organism>
<keyword evidence="6" id="KW-0408">Iron</keyword>
<dbReference type="Pfam" id="PF07847">
    <property type="entry name" value="PCO_ADO"/>
    <property type="match status" value="1"/>
</dbReference>
<dbReference type="InterPro" id="IPR012864">
    <property type="entry name" value="PCO/ADO"/>
</dbReference>
<sequence length="347" mass="38922">MHEGPSVANVLKDNLENWRLGLMKWLAKVTIIRISAEPPELYKELNKGKTQGTHCLVLCSFFWRGFCSVHLGLVYFCMTIELARQKRRKGSMNSRSRKLMLSPVQHLYETCSEVFADGKAGFVPPPKDIERLRSVLDNLKPENVGLSADMPYFRATGSDEVPPPVTYLHIYECDKFSIGIFCLPPSGVIPLHNHPGMTVFSKLLFGSMHIKSYDWVADVSYSKNQNTHHEDLAALQHEPRLAKVHADSDLTAPCKTSVLYPNAGGNMHCFTALTPCAMLDVLGPPYSDDEGRHCTYYNDFPYATFSGDTGSLQAEEMEGCGWLKEMEKPESFVVVGAMYRGPQFVEN</sequence>
<dbReference type="SUPFAM" id="SSF51182">
    <property type="entry name" value="RmlC-like cupins"/>
    <property type="match status" value="1"/>
</dbReference>
<evidence type="ECO:0000256" key="7">
    <source>
        <dbReference type="ARBA" id="ARBA00024284"/>
    </source>
</evidence>
<dbReference type="PANTHER" id="PTHR22966">
    <property type="entry name" value="2-AMINOETHANETHIOL DIOXYGENASE"/>
    <property type="match status" value="1"/>
</dbReference>
<dbReference type="EMBL" id="CP126664">
    <property type="protein sequence ID" value="WKA08377.1"/>
    <property type="molecule type" value="Genomic_DNA"/>
</dbReference>
<proteinExistence type="inferred from homology"/>
<protein>
    <recommendedName>
        <fullName evidence="3">cysteine dioxygenase</fullName>
        <ecNumber evidence="3">1.13.11.20</ecNumber>
    </recommendedName>
</protein>
<evidence type="ECO:0000256" key="1">
    <source>
        <dbReference type="ARBA" id="ARBA00001954"/>
    </source>
</evidence>
<dbReference type="InterPro" id="IPR014710">
    <property type="entry name" value="RmlC-like_jellyroll"/>
</dbReference>
<dbReference type="CDD" id="cd20289">
    <property type="entry name" value="cupin_ADO"/>
    <property type="match status" value="1"/>
</dbReference>
<evidence type="ECO:0000256" key="6">
    <source>
        <dbReference type="ARBA" id="ARBA00023004"/>
    </source>
</evidence>
<comment type="cofactor">
    <cofactor evidence="1">
        <name>Fe(2+)</name>
        <dbReference type="ChEBI" id="CHEBI:29033"/>
    </cofactor>
</comment>
<dbReference type="InterPro" id="IPR011051">
    <property type="entry name" value="RmlC_Cupin_sf"/>
</dbReference>
<name>A0ABY9DLA7_VITVI</name>
<dbReference type="PANTHER" id="PTHR22966:SF50">
    <property type="entry name" value="CYSTEINE DIOXYGENASE"/>
    <property type="match status" value="1"/>
</dbReference>
<evidence type="ECO:0000256" key="5">
    <source>
        <dbReference type="ARBA" id="ARBA00023002"/>
    </source>
</evidence>
<keyword evidence="9" id="KW-1185">Reference proteome</keyword>
<gene>
    <name evidence="8" type="ORF">VitviT2T_026105</name>
</gene>
<evidence type="ECO:0000256" key="3">
    <source>
        <dbReference type="ARBA" id="ARBA00013133"/>
    </source>
</evidence>
<evidence type="ECO:0000256" key="2">
    <source>
        <dbReference type="ARBA" id="ARBA00006622"/>
    </source>
</evidence>
<comment type="similarity">
    <text evidence="2">Belongs to the cysteine dioxygenase family.</text>
</comment>
<keyword evidence="4" id="KW-0479">Metal-binding</keyword>
<comment type="catalytic activity">
    <reaction evidence="7">
        <text>L-cysteine + O2 = 3-sulfino-L-alanine + H(+)</text>
        <dbReference type="Rhea" id="RHEA:20441"/>
        <dbReference type="ChEBI" id="CHEBI:15378"/>
        <dbReference type="ChEBI" id="CHEBI:15379"/>
        <dbReference type="ChEBI" id="CHEBI:35235"/>
        <dbReference type="ChEBI" id="CHEBI:61085"/>
        <dbReference type="EC" id="1.13.11.20"/>
    </reaction>
    <physiologicalReaction direction="left-to-right" evidence="7">
        <dbReference type="Rhea" id="RHEA:20442"/>
    </physiologicalReaction>
</comment>
<keyword evidence="5" id="KW-0560">Oxidoreductase</keyword>
<accession>A0ABY9DLA7</accession>
<evidence type="ECO:0000313" key="9">
    <source>
        <dbReference type="Proteomes" id="UP001227230"/>
    </source>
</evidence>
<dbReference type="Gene3D" id="2.60.120.10">
    <property type="entry name" value="Jelly Rolls"/>
    <property type="match status" value="1"/>
</dbReference>
<dbReference type="Proteomes" id="UP001227230">
    <property type="component" value="Chromosome 17"/>
</dbReference>
<dbReference type="EC" id="1.13.11.20" evidence="3"/>
<reference evidence="8 9" key="1">
    <citation type="journal article" date="2023" name="Hortic Res">
        <title>The complete reference genome for grapevine (Vitis vinifera L.) genetics and breeding.</title>
        <authorList>
            <person name="Shi X."/>
            <person name="Cao S."/>
            <person name="Wang X."/>
            <person name="Huang S."/>
            <person name="Wang Y."/>
            <person name="Liu Z."/>
            <person name="Liu W."/>
            <person name="Leng X."/>
            <person name="Peng Y."/>
            <person name="Wang N."/>
            <person name="Wang Y."/>
            <person name="Ma Z."/>
            <person name="Xu X."/>
            <person name="Zhang F."/>
            <person name="Xue H."/>
            <person name="Zhong H."/>
            <person name="Wang Y."/>
            <person name="Zhang K."/>
            <person name="Velt A."/>
            <person name="Avia K."/>
            <person name="Holtgrawe D."/>
            <person name="Grimplet J."/>
            <person name="Matus J.T."/>
            <person name="Ware D."/>
            <person name="Wu X."/>
            <person name="Wang H."/>
            <person name="Liu C."/>
            <person name="Fang Y."/>
            <person name="Rustenholz C."/>
            <person name="Cheng Z."/>
            <person name="Xiao H."/>
            <person name="Zhou Y."/>
        </authorList>
    </citation>
    <scope>NUCLEOTIDE SEQUENCE [LARGE SCALE GENOMIC DNA]</scope>
    <source>
        <strain evidence="9">cv. Pinot noir / PN40024</strain>
        <tissue evidence="8">Leaf</tissue>
    </source>
</reference>
<evidence type="ECO:0000313" key="8">
    <source>
        <dbReference type="EMBL" id="WKA08377.1"/>
    </source>
</evidence>